<gene>
    <name evidence="3" type="ORF">KCU98_g11262</name>
</gene>
<feature type="non-terminal residue" evidence="3">
    <location>
        <position position="1"/>
    </location>
</feature>
<dbReference type="InterPro" id="IPR050347">
    <property type="entry name" value="Bact_Beta-galactosidase"/>
</dbReference>
<dbReference type="SUPFAM" id="SSF49785">
    <property type="entry name" value="Galactose-binding domain-like"/>
    <property type="match status" value="1"/>
</dbReference>
<comment type="caution">
    <text evidence="3">The sequence shown here is derived from an EMBL/GenBank/DDBJ whole genome shotgun (WGS) entry which is preliminary data.</text>
</comment>
<dbReference type="GO" id="GO:0004565">
    <property type="term" value="F:beta-galactosidase activity"/>
    <property type="evidence" value="ECO:0007669"/>
    <property type="project" value="TreeGrafter"/>
</dbReference>
<keyword evidence="4" id="KW-1185">Reference proteome</keyword>
<evidence type="ECO:0000259" key="2">
    <source>
        <dbReference type="Pfam" id="PF02837"/>
    </source>
</evidence>
<accession>A0A9P8FJU9</accession>
<dbReference type="EMBL" id="JAHFXS010001782">
    <property type="protein sequence ID" value="KAG9975559.1"/>
    <property type="molecule type" value="Genomic_DNA"/>
</dbReference>
<dbReference type="Proteomes" id="UP000729357">
    <property type="component" value="Unassembled WGS sequence"/>
</dbReference>
<proteinExistence type="inferred from homology"/>
<reference evidence="3" key="1">
    <citation type="journal article" date="2021" name="J Fungi (Basel)">
        <title>Virulence traits and population genomics of the black yeast Aureobasidium melanogenum.</title>
        <authorList>
            <person name="Cernosa A."/>
            <person name="Sun X."/>
            <person name="Gostincar C."/>
            <person name="Fang C."/>
            <person name="Gunde-Cimerman N."/>
            <person name="Song Z."/>
        </authorList>
    </citation>
    <scope>NUCLEOTIDE SEQUENCE</scope>
    <source>
        <strain evidence="3">EXF-9298</strain>
    </source>
</reference>
<dbReference type="Pfam" id="PF02837">
    <property type="entry name" value="Glyco_hydro_2_N"/>
    <property type="match status" value="1"/>
</dbReference>
<evidence type="ECO:0000313" key="4">
    <source>
        <dbReference type="Proteomes" id="UP000729357"/>
    </source>
</evidence>
<reference evidence="3" key="2">
    <citation type="submission" date="2021-08" db="EMBL/GenBank/DDBJ databases">
        <authorList>
            <person name="Gostincar C."/>
            <person name="Sun X."/>
            <person name="Song Z."/>
            <person name="Gunde-Cimerman N."/>
        </authorList>
    </citation>
    <scope>NUCLEOTIDE SEQUENCE</scope>
    <source>
        <strain evidence="3">EXF-9298</strain>
    </source>
</reference>
<comment type="similarity">
    <text evidence="1">Belongs to the glycosyl hydrolase 2 family.</text>
</comment>
<dbReference type="InterPro" id="IPR008979">
    <property type="entry name" value="Galactose-bd-like_sf"/>
</dbReference>
<sequence>MSLPGSLTAAADHHSGQSYDLDICNPKIVHRNRLPARSYWIPEKSLLLNGTWGFVYSPTPKHAPHPSLYSDGLSSLVDALTVDGEGQTADIKWSSITVPGHWQLQGYGKPQYTNTVYPFPVCPPYVPTENPTGTYRRNFFVPSSWSEDSQIRLRFDGVDSAYHVYLNGQQVGYSQGSRNPAEFDITNYVNRGEDVNRLIVNVFQFCDGSYIEDQDQWWLSGIFRDV</sequence>
<dbReference type="InterPro" id="IPR006104">
    <property type="entry name" value="Glyco_hydro_2_N"/>
</dbReference>
<dbReference type="PANTHER" id="PTHR46323">
    <property type="entry name" value="BETA-GALACTOSIDASE"/>
    <property type="match status" value="1"/>
</dbReference>
<dbReference type="GO" id="GO:0005990">
    <property type="term" value="P:lactose catabolic process"/>
    <property type="evidence" value="ECO:0007669"/>
    <property type="project" value="TreeGrafter"/>
</dbReference>
<dbReference type="AlphaFoldDB" id="A0A9P8FJU9"/>
<dbReference type="PANTHER" id="PTHR46323:SF1">
    <property type="entry name" value="LACTASE"/>
    <property type="match status" value="1"/>
</dbReference>
<feature type="domain" description="Glycosyl hydrolases family 2 sugar binding" evidence="2">
    <location>
        <begin position="48"/>
        <end position="226"/>
    </location>
</feature>
<evidence type="ECO:0000313" key="3">
    <source>
        <dbReference type="EMBL" id="KAG9975559.1"/>
    </source>
</evidence>
<name>A0A9P8FJU9_AURME</name>
<protein>
    <submittedName>
        <fullName evidence="3">Beta-galactosidase</fullName>
    </submittedName>
</protein>
<dbReference type="Gene3D" id="2.60.120.260">
    <property type="entry name" value="Galactose-binding domain-like"/>
    <property type="match status" value="1"/>
</dbReference>
<dbReference type="GO" id="GO:0009341">
    <property type="term" value="C:beta-galactosidase complex"/>
    <property type="evidence" value="ECO:0007669"/>
    <property type="project" value="TreeGrafter"/>
</dbReference>
<evidence type="ECO:0000256" key="1">
    <source>
        <dbReference type="ARBA" id="ARBA00007401"/>
    </source>
</evidence>
<organism evidence="3 4">
    <name type="scientific">Aureobasidium melanogenum</name>
    <name type="common">Aureobasidium pullulans var. melanogenum</name>
    <dbReference type="NCBI Taxonomy" id="46634"/>
    <lineage>
        <taxon>Eukaryota</taxon>
        <taxon>Fungi</taxon>
        <taxon>Dikarya</taxon>
        <taxon>Ascomycota</taxon>
        <taxon>Pezizomycotina</taxon>
        <taxon>Dothideomycetes</taxon>
        <taxon>Dothideomycetidae</taxon>
        <taxon>Dothideales</taxon>
        <taxon>Saccotheciaceae</taxon>
        <taxon>Aureobasidium</taxon>
    </lineage>
</organism>